<dbReference type="PROSITE" id="PS51257">
    <property type="entry name" value="PROKAR_LIPOPROTEIN"/>
    <property type="match status" value="1"/>
</dbReference>
<feature type="domain" description="SLH" evidence="2">
    <location>
        <begin position="241"/>
        <end position="304"/>
    </location>
</feature>
<dbReference type="InterPro" id="IPR001119">
    <property type="entry name" value="SLH_dom"/>
</dbReference>
<dbReference type="PROSITE" id="PS51272">
    <property type="entry name" value="SLH"/>
    <property type="match status" value="1"/>
</dbReference>
<dbReference type="PROSITE" id="PS50293">
    <property type="entry name" value="TPR_REGION"/>
    <property type="match status" value="1"/>
</dbReference>
<comment type="caution">
    <text evidence="3">The sequence shown here is derived from an EMBL/GenBank/DDBJ whole genome shotgun (WGS) entry which is preliminary data.</text>
</comment>
<keyword evidence="4" id="KW-1185">Reference proteome</keyword>
<dbReference type="Pfam" id="PF00395">
    <property type="entry name" value="SLH"/>
    <property type="match status" value="2"/>
</dbReference>
<dbReference type="SMART" id="SM00028">
    <property type="entry name" value="TPR"/>
    <property type="match status" value="4"/>
</dbReference>
<feature type="repeat" description="TPR" evidence="1">
    <location>
        <begin position="102"/>
        <end position="135"/>
    </location>
</feature>
<dbReference type="PANTHER" id="PTHR12558:SF13">
    <property type="entry name" value="CELL DIVISION CYCLE PROTEIN 27 HOMOLOG"/>
    <property type="match status" value="1"/>
</dbReference>
<dbReference type="InterPro" id="IPR019734">
    <property type="entry name" value="TPR_rpt"/>
</dbReference>
<dbReference type="SUPFAM" id="SSF48452">
    <property type="entry name" value="TPR-like"/>
    <property type="match status" value="1"/>
</dbReference>
<dbReference type="Proteomes" id="UP000324143">
    <property type="component" value="Unassembled WGS sequence"/>
</dbReference>
<name>A0A5D0MGJ5_9BACT</name>
<evidence type="ECO:0000259" key="2">
    <source>
        <dbReference type="PROSITE" id="PS51272"/>
    </source>
</evidence>
<evidence type="ECO:0000313" key="4">
    <source>
        <dbReference type="Proteomes" id="UP000324143"/>
    </source>
</evidence>
<keyword evidence="1" id="KW-0802">TPR repeat</keyword>
<sequence>MKKVLSTVLIIFLAIIVVGCGAKTRKQQAVTDTPQFHYNEGMKYIESEEYNKAFNEFQLATSLDPNYAPAYEGMAYAYLGENNLEEALRAAKTSLDKDSKYIDGYIVLAKVYMQMKDYKKALKNYEKAYKLDNNSIKASRNIGYSFFKMGEYQKAREWYNKAFSIKENDKVTMNYLDELNDMQKAMAGMGSVARKIAKQNIVTRADVAALFINELNIEEYFKEKENYSEFKEYSEKKEKEDEIEISDVDKNHWAISFINKAVKYGIIDLATDNKFYPKKPITKANYAVFISRVIMKVEDDDSLGTRYIGSPSPFKDVPNSHYAFNGIMICTNRGILQPEISGRFGLNNEVPGRNAVIAIKKLKNLIEDK</sequence>
<dbReference type="InterPro" id="IPR011990">
    <property type="entry name" value="TPR-like_helical_dom_sf"/>
</dbReference>
<feature type="repeat" description="TPR" evidence="1">
    <location>
        <begin position="34"/>
        <end position="67"/>
    </location>
</feature>
<dbReference type="Gene3D" id="1.25.40.10">
    <property type="entry name" value="Tetratricopeptide repeat domain"/>
    <property type="match status" value="1"/>
</dbReference>
<dbReference type="Pfam" id="PF13181">
    <property type="entry name" value="TPR_8"/>
    <property type="match status" value="1"/>
</dbReference>
<reference evidence="3" key="1">
    <citation type="submission" date="2019-08" db="EMBL/GenBank/DDBJ databases">
        <title>Genomic characterization of a novel candidate phylum (ARYD3) from a high temperature, high salinity tertiary oil reservoir in north central Oklahoma, USA.</title>
        <authorList>
            <person name="Youssef N.H."/>
            <person name="Yadav A."/>
            <person name="Elshahed M.S."/>
        </authorList>
    </citation>
    <scope>NUCLEOTIDE SEQUENCE [LARGE SCALE GENOMIC DNA]</scope>
    <source>
        <strain evidence="3">ARYD3</strain>
    </source>
</reference>
<organism evidence="3 4">
    <name type="scientific">Candidatus Mcinerneyibacterium aminivorans</name>
    <dbReference type="NCBI Taxonomy" id="2703815"/>
    <lineage>
        <taxon>Bacteria</taxon>
        <taxon>Candidatus Macinerneyibacteriota</taxon>
        <taxon>Candidatus Mcinerneyibacteria</taxon>
        <taxon>Candidatus Mcinerneyibacteriales</taxon>
        <taxon>Candidatus Mcinerneyibacteriaceae</taxon>
        <taxon>Candidatus Mcinerneyibacterium</taxon>
    </lineage>
</organism>
<accession>A0A5D0MGJ5</accession>
<feature type="repeat" description="TPR" evidence="1">
    <location>
        <begin position="136"/>
        <end position="169"/>
    </location>
</feature>
<evidence type="ECO:0000256" key="1">
    <source>
        <dbReference type="PROSITE-ProRule" id="PRU00339"/>
    </source>
</evidence>
<evidence type="ECO:0000313" key="3">
    <source>
        <dbReference type="EMBL" id="TYB31532.1"/>
    </source>
</evidence>
<dbReference type="AlphaFoldDB" id="A0A5D0MGJ5"/>
<gene>
    <name evidence="3" type="ORF">FXF47_04220</name>
</gene>
<dbReference type="PANTHER" id="PTHR12558">
    <property type="entry name" value="CELL DIVISION CYCLE 16,23,27"/>
    <property type="match status" value="1"/>
</dbReference>
<dbReference type="Pfam" id="PF13424">
    <property type="entry name" value="TPR_12"/>
    <property type="match status" value="1"/>
</dbReference>
<dbReference type="EMBL" id="VSIX01000033">
    <property type="protein sequence ID" value="TYB31532.1"/>
    <property type="molecule type" value="Genomic_DNA"/>
</dbReference>
<proteinExistence type="predicted"/>
<dbReference type="PROSITE" id="PS50005">
    <property type="entry name" value="TPR"/>
    <property type="match status" value="3"/>
</dbReference>
<protein>
    <submittedName>
        <fullName evidence="3">Tetratricopeptide repeat protein</fullName>
    </submittedName>
</protein>